<organism evidence="1 2">
    <name type="scientific">Oceanimonas doudoroffii</name>
    <dbReference type="NCBI Taxonomy" id="84158"/>
    <lineage>
        <taxon>Bacteria</taxon>
        <taxon>Pseudomonadati</taxon>
        <taxon>Pseudomonadota</taxon>
        <taxon>Gammaproteobacteria</taxon>
        <taxon>Aeromonadales</taxon>
        <taxon>Aeromonadaceae</taxon>
        <taxon>Oceanimonas</taxon>
    </lineage>
</organism>
<proteinExistence type="predicted"/>
<keyword evidence="2" id="KW-1185">Reference proteome</keyword>
<comment type="caution">
    <text evidence="1">The sequence shown here is derived from an EMBL/GenBank/DDBJ whole genome shotgun (WGS) entry which is preliminary data.</text>
</comment>
<dbReference type="RefSeq" id="WP_094202176.1">
    <property type="nucleotide sequence ID" value="NZ_NBIM01000013.1"/>
</dbReference>
<dbReference type="AlphaFoldDB" id="A0A233RAC3"/>
<evidence type="ECO:0000313" key="2">
    <source>
        <dbReference type="Proteomes" id="UP000242757"/>
    </source>
</evidence>
<reference evidence="1 2" key="1">
    <citation type="submission" date="2017-08" db="EMBL/GenBank/DDBJ databases">
        <title>A Genome Sequence of Oceanimonas doudoroffii ATCC 27123T.</title>
        <authorList>
            <person name="Brennan M.A."/>
            <person name="Maclea K.S."/>
            <person name="Mcclelland W.D."/>
            <person name="Trachtenberg A.M."/>
        </authorList>
    </citation>
    <scope>NUCLEOTIDE SEQUENCE [LARGE SCALE GENOMIC DNA]</scope>
    <source>
        <strain evidence="1 2">ATCC 27123</strain>
    </source>
</reference>
<protein>
    <submittedName>
        <fullName evidence="1">Pilus assembly protein PilZ</fullName>
    </submittedName>
</protein>
<name>A0A233RAC3_9GAMM</name>
<dbReference type="Gene3D" id="2.40.10.220">
    <property type="entry name" value="predicted glycosyltransferase like domains"/>
    <property type="match status" value="1"/>
</dbReference>
<evidence type="ECO:0000313" key="1">
    <source>
        <dbReference type="EMBL" id="OXY80346.1"/>
    </source>
</evidence>
<sequence>MLFANKDQRLYSRLQLNTTVILATTSTRVQGTCLNLSPEGVLMEVECGCCQPGQLWQLVLPAAGERVPPLKAMARVLRVEQGVTSDLVALFLEDVH</sequence>
<dbReference type="SUPFAM" id="SSF141371">
    <property type="entry name" value="PilZ domain-like"/>
    <property type="match status" value="1"/>
</dbReference>
<accession>A0A233RAC3</accession>
<gene>
    <name evidence="1" type="ORF">B6S08_17915</name>
</gene>
<dbReference type="OrthoDB" id="5290589at2"/>
<dbReference type="EMBL" id="NBIM01000013">
    <property type="protein sequence ID" value="OXY80346.1"/>
    <property type="molecule type" value="Genomic_DNA"/>
</dbReference>
<dbReference type="Proteomes" id="UP000242757">
    <property type="component" value="Unassembled WGS sequence"/>
</dbReference>